<dbReference type="Pfam" id="PF00676">
    <property type="entry name" value="E1_dh"/>
    <property type="match status" value="1"/>
</dbReference>
<feature type="non-terminal residue" evidence="5">
    <location>
        <position position="1"/>
    </location>
</feature>
<evidence type="ECO:0000256" key="2">
    <source>
        <dbReference type="ARBA" id="ARBA00023002"/>
    </source>
</evidence>
<dbReference type="InterPro" id="IPR029061">
    <property type="entry name" value="THDP-binding"/>
</dbReference>
<gene>
    <name evidence="5" type="ORF">S01H4_09794</name>
</gene>
<dbReference type="InterPro" id="IPR001017">
    <property type="entry name" value="DH_E1"/>
</dbReference>
<evidence type="ECO:0000256" key="3">
    <source>
        <dbReference type="ARBA" id="ARBA00023052"/>
    </source>
</evidence>
<evidence type="ECO:0000256" key="1">
    <source>
        <dbReference type="ARBA" id="ARBA00001964"/>
    </source>
</evidence>
<accession>X0YRL8</accession>
<protein>
    <recommendedName>
        <fullName evidence="4">Dehydrogenase E1 component domain-containing protein</fullName>
    </recommendedName>
</protein>
<keyword evidence="2" id="KW-0560">Oxidoreductase</keyword>
<dbReference type="Gene3D" id="3.40.50.970">
    <property type="match status" value="1"/>
</dbReference>
<reference evidence="5" key="1">
    <citation type="journal article" date="2014" name="Front. Microbiol.">
        <title>High frequency of phylogenetically diverse reductive dehalogenase-homologous genes in deep subseafloor sedimentary metagenomes.</title>
        <authorList>
            <person name="Kawai M."/>
            <person name="Futagami T."/>
            <person name="Toyoda A."/>
            <person name="Takaki Y."/>
            <person name="Nishi S."/>
            <person name="Hori S."/>
            <person name="Arai W."/>
            <person name="Tsubouchi T."/>
            <person name="Morono Y."/>
            <person name="Uchiyama I."/>
            <person name="Ito T."/>
            <person name="Fujiyama A."/>
            <person name="Inagaki F."/>
            <person name="Takami H."/>
        </authorList>
    </citation>
    <scope>NUCLEOTIDE SEQUENCE</scope>
    <source>
        <strain evidence="5">Expedition CK06-06</strain>
    </source>
</reference>
<proteinExistence type="predicted"/>
<feature type="domain" description="Dehydrogenase E1 component" evidence="4">
    <location>
        <begin position="1"/>
        <end position="114"/>
    </location>
</feature>
<name>X0YRL8_9ZZZZ</name>
<dbReference type="InterPro" id="IPR050642">
    <property type="entry name" value="PDH_E1_Alpha_Subunit"/>
</dbReference>
<dbReference type="AlphaFoldDB" id="X0YRL8"/>
<dbReference type="SUPFAM" id="SSF52518">
    <property type="entry name" value="Thiamin diphosphate-binding fold (THDP-binding)"/>
    <property type="match status" value="1"/>
</dbReference>
<keyword evidence="3" id="KW-0786">Thiamine pyrophosphate</keyword>
<dbReference type="GO" id="GO:0004739">
    <property type="term" value="F:pyruvate dehydrogenase (acetyl-transferring) activity"/>
    <property type="evidence" value="ECO:0007669"/>
    <property type="project" value="TreeGrafter"/>
</dbReference>
<dbReference type="GO" id="GO:0006086">
    <property type="term" value="P:pyruvate decarboxylation to acetyl-CoA"/>
    <property type="evidence" value="ECO:0007669"/>
    <property type="project" value="TreeGrafter"/>
</dbReference>
<dbReference type="EMBL" id="BART01003612">
    <property type="protein sequence ID" value="GAG59029.1"/>
    <property type="molecule type" value="Genomic_DNA"/>
</dbReference>
<evidence type="ECO:0000259" key="4">
    <source>
        <dbReference type="Pfam" id="PF00676"/>
    </source>
</evidence>
<sequence length="123" mass="14136">GYGIPGEDIDGNDVITVYNSVKKAVERARNGEGPTLLNCLTYRHSTHFVGDLDVRDKQEIEYWKARDPIKRIEEKMLKEKIITEDKIKSCRDEIQEMVDEAVEFARKSPVPKPEVALEDVFVE</sequence>
<dbReference type="PANTHER" id="PTHR11516:SF60">
    <property type="entry name" value="PYRUVATE DEHYDROGENASE E1 COMPONENT SUBUNIT ALPHA"/>
    <property type="match status" value="1"/>
</dbReference>
<comment type="caution">
    <text evidence="5">The sequence shown here is derived from an EMBL/GenBank/DDBJ whole genome shotgun (WGS) entry which is preliminary data.</text>
</comment>
<comment type="cofactor">
    <cofactor evidence="1">
        <name>thiamine diphosphate</name>
        <dbReference type="ChEBI" id="CHEBI:58937"/>
    </cofactor>
</comment>
<evidence type="ECO:0000313" key="5">
    <source>
        <dbReference type="EMBL" id="GAG59029.1"/>
    </source>
</evidence>
<organism evidence="5">
    <name type="scientific">marine sediment metagenome</name>
    <dbReference type="NCBI Taxonomy" id="412755"/>
    <lineage>
        <taxon>unclassified sequences</taxon>
        <taxon>metagenomes</taxon>
        <taxon>ecological metagenomes</taxon>
    </lineage>
</organism>
<dbReference type="PANTHER" id="PTHR11516">
    <property type="entry name" value="PYRUVATE DEHYDROGENASE E1 COMPONENT, ALPHA SUBUNIT BACTERIAL AND ORGANELLAR"/>
    <property type="match status" value="1"/>
</dbReference>